<evidence type="ECO:0000256" key="1">
    <source>
        <dbReference type="SAM" id="MobiDB-lite"/>
    </source>
</evidence>
<name>A0A2M7XDZ6_9BACT</name>
<organism evidence="2 3">
    <name type="scientific">Candidatus Uhrbacteria bacterium CG_4_9_14_3_um_filter_50_9</name>
    <dbReference type="NCBI Taxonomy" id="1975035"/>
    <lineage>
        <taxon>Bacteria</taxon>
        <taxon>Candidatus Uhriibacteriota</taxon>
    </lineage>
</organism>
<feature type="region of interest" description="Disordered" evidence="1">
    <location>
        <begin position="97"/>
        <end position="123"/>
    </location>
</feature>
<evidence type="ECO:0000313" key="2">
    <source>
        <dbReference type="EMBL" id="PJA46091.1"/>
    </source>
</evidence>
<sequence>MKSFIPGPLSTPPDTLMKKGGYERHCVEAGRGCFHRRLNDPPFPRFHAYVRVRDNGMEIDLHFDQLDLKHHGNHDQDWAYHGGRVEAEMSRLLEAIRGHGAPGHVNAPNQTPDDTPSNPPKKRSLFQILFK</sequence>
<comment type="caution">
    <text evidence="2">The sequence shown here is derived from an EMBL/GenBank/DDBJ whole genome shotgun (WGS) entry which is preliminary data.</text>
</comment>
<feature type="compositionally biased region" description="Polar residues" evidence="1">
    <location>
        <begin position="107"/>
        <end position="116"/>
    </location>
</feature>
<evidence type="ECO:0000313" key="3">
    <source>
        <dbReference type="Proteomes" id="UP000229385"/>
    </source>
</evidence>
<proteinExistence type="predicted"/>
<protein>
    <submittedName>
        <fullName evidence="2">Uncharacterized protein</fullName>
    </submittedName>
</protein>
<dbReference type="Proteomes" id="UP000229385">
    <property type="component" value="Unassembled WGS sequence"/>
</dbReference>
<dbReference type="EMBL" id="PFWU01000011">
    <property type="protein sequence ID" value="PJA46091.1"/>
    <property type="molecule type" value="Genomic_DNA"/>
</dbReference>
<reference evidence="3" key="1">
    <citation type="submission" date="2017-09" db="EMBL/GenBank/DDBJ databases">
        <title>Depth-based differentiation of microbial function through sediment-hosted aquifers and enrichment of novel symbionts in the deep terrestrial subsurface.</title>
        <authorList>
            <person name="Probst A.J."/>
            <person name="Ladd B."/>
            <person name="Jarett J.K."/>
            <person name="Geller-Mcgrath D.E."/>
            <person name="Sieber C.M.K."/>
            <person name="Emerson J.B."/>
            <person name="Anantharaman K."/>
            <person name="Thomas B.C."/>
            <person name="Malmstrom R."/>
            <person name="Stieglmeier M."/>
            <person name="Klingl A."/>
            <person name="Woyke T."/>
            <person name="Ryan C.M."/>
            <person name="Banfield J.F."/>
        </authorList>
    </citation>
    <scope>NUCLEOTIDE SEQUENCE [LARGE SCALE GENOMIC DNA]</scope>
</reference>
<dbReference type="AlphaFoldDB" id="A0A2M7XDZ6"/>
<accession>A0A2M7XDZ6</accession>
<gene>
    <name evidence="2" type="ORF">CO174_00910</name>
</gene>